<dbReference type="GeneTree" id="ENSGT00940000154459"/>
<feature type="compositionally biased region" description="Low complexity" evidence="1">
    <location>
        <begin position="26"/>
        <end position="37"/>
    </location>
</feature>
<accession>A0AAY3ZVI8</accession>
<dbReference type="Ensembl" id="ENSDCDT00010000756.1">
    <property type="protein sequence ID" value="ENSDCDP00010000727.1"/>
    <property type="gene ID" value="ENSDCDG00010000394.1"/>
</dbReference>
<dbReference type="GeneID" id="114800155"/>
<dbReference type="PANTHER" id="PTHR31909:SF2">
    <property type="entry name" value="RIKEN CDNA 2410004P03 GENE"/>
    <property type="match status" value="1"/>
</dbReference>
<keyword evidence="3" id="KW-1185">Reference proteome</keyword>
<dbReference type="CTD" id="130813"/>
<reference evidence="2" key="2">
    <citation type="submission" date="2025-08" db="UniProtKB">
        <authorList>
            <consortium name="Ensembl"/>
        </authorList>
    </citation>
    <scope>IDENTIFICATION</scope>
</reference>
<proteinExistence type="predicted"/>
<organism evidence="2 3">
    <name type="scientific">Denticeps clupeoides</name>
    <name type="common">denticle herring</name>
    <dbReference type="NCBI Taxonomy" id="299321"/>
    <lineage>
        <taxon>Eukaryota</taxon>
        <taxon>Metazoa</taxon>
        <taxon>Chordata</taxon>
        <taxon>Craniata</taxon>
        <taxon>Vertebrata</taxon>
        <taxon>Euteleostomi</taxon>
        <taxon>Actinopterygii</taxon>
        <taxon>Neopterygii</taxon>
        <taxon>Teleostei</taxon>
        <taxon>Clupei</taxon>
        <taxon>Clupeiformes</taxon>
        <taxon>Denticipitoidei</taxon>
        <taxon>Denticipitidae</taxon>
        <taxon>Denticeps</taxon>
    </lineage>
</organism>
<evidence type="ECO:0000256" key="1">
    <source>
        <dbReference type="SAM" id="MobiDB-lite"/>
    </source>
</evidence>
<name>A0AAY3ZVI8_9TELE</name>
<evidence type="ECO:0000313" key="3">
    <source>
        <dbReference type="Proteomes" id="UP000694580"/>
    </source>
</evidence>
<dbReference type="AlphaFoldDB" id="A0AAY3ZVI8"/>
<dbReference type="Pfam" id="PF14945">
    <property type="entry name" value="LLC1"/>
    <property type="match status" value="1"/>
</dbReference>
<evidence type="ECO:0000313" key="2">
    <source>
        <dbReference type="Ensembl" id="ENSDCDP00010000727.1"/>
    </source>
</evidence>
<sequence>MERSGEPGRATSAGYRLKERPSGPLASQSAAAVSRQRPPGSGHGGSGSGSGDAADPVTRDQVWREFVRAERAGVKGWERNWSFLKTYNQLGQPRTESPLPACESAYSQCRPNTTNQIFGSRLCTELGKELVRMDKLLLLTTGGHYKTKQSPEMQPC</sequence>
<dbReference type="RefSeq" id="XP_028853131.1">
    <property type="nucleotide sequence ID" value="XM_028997298.1"/>
</dbReference>
<protein>
    <submittedName>
        <fullName evidence="2">Uncharacterized protein</fullName>
    </submittedName>
</protein>
<dbReference type="Proteomes" id="UP000694580">
    <property type="component" value="Chromosome 1"/>
</dbReference>
<gene>
    <name evidence="2" type="primary">cimip5</name>
</gene>
<reference evidence="2 3" key="1">
    <citation type="submission" date="2020-06" db="EMBL/GenBank/DDBJ databases">
        <authorList>
            <consortium name="Wellcome Sanger Institute Data Sharing"/>
        </authorList>
    </citation>
    <scope>NUCLEOTIDE SEQUENCE [LARGE SCALE GENOMIC DNA]</scope>
</reference>
<dbReference type="InterPro" id="IPR020339">
    <property type="entry name" value="C20orf85-like"/>
</dbReference>
<reference evidence="2" key="3">
    <citation type="submission" date="2025-09" db="UniProtKB">
        <authorList>
            <consortium name="Ensembl"/>
        </authorList>
    </citation>
    <scope>IDENTIFICATION</scope>
</reference>
<feature type="region of interest" description="Disordered" evidence="1">
    <location>
        <begin position="1"/>
        <end position="59"/>
    </location>
</feature>
<dbReference type="PANTHER" id="PTHR31909">
    <property type="entry name" value="CHROMOSOME 20 ORF85 FAMILY MEMBER"/>
    <property type="match status" value="1"/>
</dbReference>
<feature type="compositionally biased region" description="Gly residues" evidence="1">
    <location>
        <begin position="41"/>
        <end position="50"/>
    </location>
</feature>